<sequence>MYSGTPVFPLVRTPPTVQCPGVKLLDPPSSPLFSSAEGKHLAMLPASPGSAKRVHCLAVDVHSFIVHLHAYSSLNFMIHFPSLAPGLVVGASDRSPTTAADSPAPDFIVPCLVDLDPSNFDNETERSREYWSKIRPLGGVPPGLSGHLSTNYPSWSYLASCHTICYHVHIGPYVELEAGASGQLSVNEF</sequence>
<gene>
    <name evidence="1" type="ORF">BV22DRAFT_267360</name>
</gene>
<name>A0ACB8BNU8_9AGAM</name>
<proteinExistence type="predicted"/>
<protein>
    <submittedName>
        <fullName evidence="1">Uncharacterized protein</fullName>
    </submittedName>
</protein>
<evidence type="ECO:0000313" key="2">
    <source>
        <dbReference type="Proteomes" id="UP000790709"/>
    </source>
</evidence>
<dbReference type="Proteomes" id="UP000790709">
    <property type="component" value="Unassembled WGS sequence"/>
</dbReference>
<evidence type="ECO:0000313" key="1">
    <source>
        <dbReference type="EMBL" id="KAH7927591.1"/>
    </source>
</evidence>
<keyword evidence="2" id="KW-1185">Reference proteome</keyword>
<organism evidence="1 2">
    <name type="scientific">Leucogyrophana mollusca</name>
    <dbReference type="NCBI Taxonomy" id="85980"/>
    <lineage>
        <taxon>Eukaryota</taxon>
        <taxon>Fungi</taxon>
        <taxon>Dikarya</taxon>
        <taxon>Basidiomycota</taxon>
        <taxon>Agaricomycotina</taxon>
        <taxon>Agaricomycetes</taxon>
        <taxon>Agaricomycetidae</taxon>
        <taxon>Boletales</taxon>
        <taxon>Boletales incertae sedis</taxon>
        <taxon>Leucogyrophana</taxon>
    </lineage>
</organism>
<accession>A0ACB8BNU8</accession>
<dbReference type="EMBL" id="MU266364">
    <property type="protein sequence ID" value="KAH7927591.1"/>
    <property type="molecule type" value="Genomic_DNA"/>
</dbReference>
<reference evidence="1" key="1">
    <citation type="journal article" date="2021" name="New Phytol.">
        <title>Evolutionary innovations through gain and loss of genes in the ectomycorrhizal Boletales.</title>
        <authorList>
            <person name="Wu G."/>
            <person name="Miyauchi S."/>
            <person name="Morin E."/>
            <person name="Kuo A."/>
            <person name="Drula E."/>
            <person name="Varga T."/>
            <person name="Kohler A."/>
            <person name="Feng B."/>
            <person name="Cao Y."/>
            <person name="Lipzen A."/>
            <person name="Daum C."/>
            <person name="Hundley H."/>
            <person name="Pangilinan J."/>
            <person name="Johnson J."/>
            <person name="Barry K."/>
            <person name="LaButti K."/>
            <person name="Ng V."/>
            <person name="Ahrendt S."/>
            <person name="Min B."/>
            <person name="Choi I.G."/>
            <person name="Park H."/>
            <person name="Plett J.M."/>
            <person name="Magnuson J."/>
            <person name="Spatafora J.W."/>
            <person name="Nagy L.G."/>
            <person name="Henrissat B."/>
            <person name="Grigoriev I.V."/>
            <person name="Yang Z.L."/>
            <person name="Xu J."/>
            <person name="Martin F.M."/>
        </authorList>
    </citation>
    <scope>NUCLEOTIDE SEQUENCE</scope>
    <source>
        <strain evidence="1">KUC20120723A-06</strain>
    </source>
</reference>
<comment type="caution">
    <text evidence="1">The sequence shown here is derived from an EMBL/GenBank/DDBJ whole genome shotgun (WGS) entry which is preliminary data.</text>
</comment>